<dbReference type="Gene3D" id="3.40.1580.10">
    <property type="entry name" value="SMI1/KNR4-like"/>
    <property type="match status" value="1"/>
</dbReference>
<accession>A0ABM7X2I7</accession>
<dbReference type="RefSeq" id="WP_248355236.1">
    <property type="nucleotide sequence ID" value="NZ_AP025591.1"/>
</dbReference>
<sequence>MATGPSTDEAIDTFVARMNALSVAIRPISAAPWIGELEVRLPRPFPPSFRSLVTRYAFAAFDLGPAHLFANEGEPTGEDELARRIFADRTLATVLLQAGYVQIGMSVDGAFYDPVCLDMNERGRGGEYPLVRMDHEVALQFDRIRVVRRIARSFLQFIS</sequence>
<dbReference type="InterPro" id="IPR037883">
    <property type="entry name" value="Knr4/Smi1-like_sf"/>
</dbReference>
<protein>
    <recommendedName>
        <fullName evidence="3">Knr4/Smi1-like domain-containing protein</fullName>
    </recommendedName>
</protein>
<evidence type="ECO:0000313" key="1">
    <source>
        <dbReference type="EMBL" id="BDG05997.1"/>
    </source>
</evidence>
<evidence type="ECO:0008006" key="3">
    <source>
        <dbReference type="Google" id="ProtNLM"/>
    </source>
</evidence>
<proteinExistence type="predicted"/>
<gene>
    <name evidence="1" type="ORF">AMOR_49930</name>
</gene>
<keyword evidence="2" id="KW-1185">Reference proteome</keyword>
<name>A0ABM7X2I7_9BACT</name>
<dbReference type="EMBL" id="AP025591">
    <property type="protein sequence ID" value="BDG05997.1"/>
    <property type="molecule type" value="Genomic_DNA"/>
</dbReference>
<evidence type="ECO:0000313" key="2">
    <source>
        <dbReference type="Proteomes" id="UP001162891"/>
    </source>
</evidence>
<reference evidence="2" key="1">
    <citation type="journal article" date="2022" name="Int. J. Syst. Evol. Microbiol.">
        <title>Anaeromyxobacter oryzae sp. nov., Anaeromyxobacter diazotrophicus sp. nov. and Anaeromyxobacter paludicola sp. nov., isolated from paddy soils.</title>
        <authorList>
            <person name="Itoh H."/>
            <person name="Xu Z."/>
            <person name="Mise K."/>
            <person name="Masuda Y."/>
            <person name="Ushijima N."/>
            <person name="Hayakawa C."/>
            <person name="Shiratori Y."/>
            <person name="Senoo K."/>
        </authorList>
    </citation>
    <scope>NUCLEOTIDE SEQUENCE [LARGE SCALE GENOMIC DNA]</scope>
    <source>
        <strain evidence="2">Red232</strain>
    </source>
</reference>
<dbReference type="Proteomes" id="UP001162891">
    <property type="component" value="Chromosome"/>
</dbReference>
<organism evidence="1 2">
    <name type="scientific">Anaeromyxobacter oryzae</name>
    <dbReference type="NCBI Taxonomy" id="2918170"/>
    <lineage>
        <taxon>Bacteria</taxon>
        <taxon>Pseudomonadati</taxon>
        <taxon>Myxococcota</taxon>
        <taxon>Myxococcia</taxon>
        <taxon>Myxococcales</taxon>
        <taxon>Cystobacterineae</taxon>
        <taxon>Anaeromyxobacteraceae</taxon>
        <taxon>Anaeromyxobacter</taxon>
    </lineage>
</organism>
<dbReference type="SUPFAM" id="SSF160631">
    <property type="entry name" value="SMI1/KNR4-like"/>
    <property type="match status" value="1"/>
</dbReference>